<sequence length="106" mass="12046">MYRTRLRGYRWEPVLRVDAEAKTADATQLARRVQWCGAGVRKRVDSEARSPNGVQTLFSQTEFIRKAITSTSNEKLLFKPPPPAPGSLNSVQFEFEPKGRTKLSQH</sequence>
<gene>
    <name evidence="2" type="ORF">C8F04DRAFT_1176413</name>
</gene>
<proteinExistence type="predicted"/>
<dbReference type="Proteomes" id="UP001218188">
    <property type="component" value="Unassembled WGS sequence"/>
</dbReference>
<evidence type="ECO:0000313" key="2">
    <source>
        <dbReference type="EMBL" id="KAJ7042257.1"/>
    </source>
</evidence>
<name>A0AAD6TAW9_9AGAR</name>
<keyword evidence="3" id="KW-1185">Reference proteome</keyword>
<dbReference type="EMBL" id="JARJCM010000013">
    <property type="protein sequence ID" value="KAJ7042257.1"/>
    <property type="molecule type" value="Genomic_DNA"/>
</dbReference>
<evidence type="ECO:0000256" key="1">
    <source>
        <dbReference type="SAM" id="MobiDB-lite"/>
    </source>
</evidence>
<comment type="caution">
    <text evidence="2">The sequence shown here is derived from an EMBL/GenBank/DDBJ whole genome shotgun (WGS) entry which is preliminary data.</text>
</comment>
<reference evidence="2" key="1">
    <citation type="submission" date="2023-03" db="EMBL/GenBank/DDBJ databases">
        <title>Massive genome expansion in bonnet fungi (Mycena s.s.) driven by repeated elements and novel gene families across ecological guilds.</title>
        <authorList>
            <consortium name="Lawrence Berkeley National Laboratory"/>
            <person name="Harder C.B."/>
            <person name="Miyauchi S."/>
            <person name="Viragh M."/>
            <person name="Kuo A."/>
            <person name="Thoen E."/>
            <person name="Andreopoulos B."/>
            <person name="Lu D."/>
            <person name="Skrede I."/>
            <person name="Drula E."/>
            <person name="Henrissat B."/>
            <person name="Morin E."/>
            <person name="Kohler A."/>
            <person name="Barry K."/>
            <person name="LaButti K."/>
            <person name="Morin E."/>
            <person name="Salamov A."/>
            <person name="Lipzen A."/>
            <person name="Mereny Z."/>
            <person name="Hegedus B."/>
            <person name="Baldrian P."/>
            <person name="Stursova M."/>
            <person name="Weitz H."/>
            <person name="Taylor A."/>
            <person name="Grigoriev I.V."/>
            <person name="Nagy L.G."/>
            <person name="Martin F."/>
            <person name="Kauserud H."/>
        </authorList>
    </citation>
    <scope>NUCLEOTIDE SEQUENCE</scope>
    <source>
        <strain evidence="2">CBHHK200</strain>
    </source>
</reference>
<evidence type="ECO:0000313" key="3">
    <source>
        <dbReference type="Proteomes" id="UP001218188"/>
    </source>
</evidence>
<dbReference type="AlphaFoldDB" id="A0AAD6TAW9"/>
<accession>A0AAD6TAW9</accession>
<feature type="region of interest" description="Disordered" evidence="1">
    <location>
        <begin position="74"/>
        <end position="106"/>
    </location>
</feature>
<protein>
    <submittedName>
        <fullName evidence="2">Uncharacterized protein</fullName>
    </submittedName>
</protein>
<organism evidence="2 3">
    <name type="scientific">Mycena alexandri</name>
    <dbReference type="NCBI Taxonomy" id="1745969"/>
    <lineage>
        <taxon>Eukaryota</taxon>
        <taxon>Fungi</taxon>
        <taxon>Dikarya</taxon>
        <taxon>Basidiomycota</taxon>
        <taxon>Agaricomycotina</taxon>
        <taxon>Agaricomycetes</taxon>
        <taxon>Agaricomycetidae</taxon>
        <taxon>Agaricales</taxon>
        <taxon>Marasmiineae</taxon>
        <taxon>Mycenaceae</taxon>
        <taxon>Mycena</taxon>
    </lineage>
</organism>